<keyword evidence="4" id="KW-1185">Reference proteome</keyword>
<dbReference type="GO" id="GO:0071218">
    <property type="term" value="P:cellular response to misfolded protein"/>
    <property type="evidence" value="ECO:0007669"/>
    <property type="project" value="TreeGrafter"/>
</dbReference>
<dbReference type="PRINTS" id="PR00300">
    <property type="entry name" value="CLPPROTEASEA"/>
</dbReference>
<dbReference type="GO" id="GO:0005737">
    <property type="term" value="C:cytoplasm"/>
    <property type="evidence" value="ECO:0007669"/>
    <property type="project" value="UniProtKB-ARBA"/>
</dbReference>
<feature type="chain" id="PRO_5039697671" evidence="2">
    <location>
        <begin position="20"/>
        <end position="340"/>
    </location>
</feature>
<dbReference type="InterPro" id="IPR003593">
    <property type="entry name" value="AAA+_ATPase"/>
</dbReference>
<dbReference type="GO" id="GO:0005524">
    <property type="term" value="F:ATP binding"/>
    <property type="evidence" value="ECO:0007669"/>
    <property type="project" value="InterPro"/>
</dbReference>
<dbReference type="InterPro" id="IPR001270">
    <property type="entry name" value="ClpA/B"/>
</dbReference>
<organism evidence="4 5">
    <name type="scientific">Glossina fuscipes</name>
    <dbReference type="NCBI Taxonomy" id="7396"/>
    <lineage>
        <taxon>Eukaryota</taxon>
        <taxon>Metazoa</taxon>
        <taxon>Ecdysozoa</taxon>
        <taxon>Arthropoda</taxon>
        <taxon>Hexapoda</taxon>
        <taxon>Insecta</taxon>
        <taxon>Pterygota</taxon>
        <taxon>Neoptera</taxon>
        <taxon>Endopterygota</taxon>
        <taxon>Diptera</taxon>
        <taxon>Brachycera</taxon>
        <taxon>Muscomorpha</taxon>
        <taxon>Hippoboscoidea</taxon>
        <taxon>Glossinidae</taxon>
        <taxon>Glossina</taxon>
    </lineage>
</organism>
<comment type="similarity">
    <text evidence="1">Belongs to the ClpA/ClpB family. Torsin subfamily.</text>
</comment>
<dbReference type="AlphaFoldDB" id="A0A9C5Z0Q0"/>
<dbReference type="GeneID" id="119636374"/>
<dbReference type="Gene3D" id="3.40.50.300">
    <property type="entry name" value="P-loop containing nucleotide triphosphate hydrolases"/>
    <property type="match status" value="1"/>
</dbReference>
<dbReference type="Pfam" id="PF06309">
    <property type="entry name" value="Torsin"/>
    <property type="match status" value="1"/>
</dbReference>
<evidence type="ECO:0000256" key="2">
    <source>
        <dbReference type="SAM" id="SignalP"/>
    </source>
</evidence>
<dbReference type="GO" id="GO:0012505">
    <property type="term" value="C:endomembrane system"/>
    <property type="evidence" value="ECO:0007669"/>
    <property type="project" value="UniProtKB-ARBA"/>
</dbReference>
<dbReference type="InterPro" id="IPR010448">
    <property type="entry name" value="Torsin"/>
</dbReference>
<feature type="domain" description="AAA+ ATPase" evidence="3">
    <location>
        <begin position="99"/>
        <end position="242"/>
    </location>
</feature>
<keyword evidence="2" id="KW-0732">Signal</keyword>
<protein>
    <submittedName>
        <fullName evidence="5">Torsin-like protein</fullName>
    </submittedName>
</protein>
<dbReference type="SMART" id="SM00382">
    <property type="entry name" value="AAA"/>
    <property type="match status" value="1"/>
</dbReference>
<dbReference type="SUPFAM" id="SSF52540">
    <property type="entry name" value="P-loop containing nucleoside triphosphate hydrolases"/>
    <property type="match status" value="1"/>
</dbReference>
<dbReference type="GO" id="GO:0016887">
    <property type="term" value="F:ATP hydrolysis activity"/>
    <property type="evidence" value="ECO:0007669"/>
    <property type="project" value="InterPro"/>
</dbReference>
<dbReference type="Proteomes" id="UP000092443">
    <property type="component" value="Unplaced"/>
</dbReference>
<name>A0A9C5Z0Q0_9MUSC</name>
<accession>A0A9C5Z0Q0</accession>
<gene>
    <name evidence="5" type="primary">LOC119636374</name>
</gene>
<evidence type="ECO:0000313" key="4">
    <source>
        <dbReference type="Proteomes" id="UP000092443"/>
    </source>
</evidence>
<feature type="signal peptide" evidence="2">
    <location>
        <begin position="1"/>
        <end position="19"/>
    </location>
</feature>
<evidence type="ECO:0000259" key="3">
    <source>
        <dbReference type="SMART" id="SM00382"/>
    </source>
</evidence>
<evidence type="ECO:0000313" key="5">
    <source>
        <dbReference type="RefSeq" id="XP_037887619.1"/>
    </source>
</evidence>
<proteinExistence type="inferred from homology"/>
<dbReference type="RefSeq" id="XP_037887619.1">
    <property type="nucleotide sequence ID" value="XM_038031691.1"/>
</dbReference>
<dbReference type="InterPro" id="IPR027417">
    <property type="entry name" value="P-loop_NTPase"/>
</dbReference>
<dbReference type="PANTHER" id="PTHR10760">
    <property type="entry name" value="TORSIN"/>
    <property type="match status" value="1"/>
</dbReference>
<dbReference type="PANTHER" id="PTHR10760:SF2">
    <property type="entry name" value="LD13476P-RELATED"/>
    <property type="match status" value="1"/>
</dbReference>
<dbReference type="KEGG" id="gfs:119636374"/>
<evidence type="ECO:0000256" key="1">
    <source>
        <dbReference type="ARBA" id="ARBA00006235"/>
    </source>
</evidence>
<sequence length="340" mass="37694">MTYILLYSTLLSLISHSLALFDPITIGAGAAALIGVWKSDFLKDQTYCRYAECCNDRSIPANVYELKTKLANLYGQHIVKQQLIAALASHLEKGRETRKSLVISFHGTPGTGKNMVADMIANSIYAEGLRSQFVHKFMGRAGYSTGGNPASYGAHIHRTVIDALRQCPRSLFIFDEVDKMPKGAFEALTSIVDYRSIANGVDFSQAIYIFLSNTAGVEISTHLGNLLVKGILRENTKLGDFESILERAAYNLDGGLSKSSLIEAHAIDHFIPFLPLEKSHIYKCLNAEFARYFMYPEVKVLDEIVESVVTFDPIHGVFAKSGCKKLDKKVAVIAYQHRRS</sequence>
<reference evidence="5" key="1">
    <citation type="submission" date="2025-08" db="UniProtKB">
        <authorList>
            <consortium name="RefSeq"/>
        </authorList>
    </citation>
    <scope>IDENTIFICATION</scope>
    <source>
        <tissue evidence="5">Whole body pupa</tissue>
    </source>
</reference>